<evidence type="ECO:0000256" key="1">
    <source>
        <dbReference type="SAM" id="Phobius"/>
    </source>
</evidence>
<accession>A0ABW7D4I0</accession>
<name>A0ABW7D4I0_9GAMM</name>
<evidence type="ECO:0008006" key="4">
    <source>
        <dbReference type="Google" id="ProtNLM"/>
    </source>
</evidence>
<dbReference type="RefSeq" id="WP_259204604.1">
    <property type="nucleotide sequence ID" value="NZ_JBHGCJ010000016.1"/>
</dbReference>
<keyword evidence="1" id="KW-1133">Transmembrane helix</keyword>
<dbReference type="EMBL" id="JBHGCJ010000016">
    <property type="protein sequence ID" value="MFG6111053.1"/>
    <property type="molecule type" value="Genomic_DNA"/>
</dbReference>
<keyword evidence="1" id="KW-0812">Transmembrane</keyword>
<reference evidence="2 3" key="1">
    <citation type="submission" date="2024-09" db="EMBL/GenBank/DDBJ databases">
        <authorList>
            <consortium name="All-Russian atlas of soil microorganisms"/>
            <consortium name="as a basis for the search for new antimicrobial producers and enzymes with unique properties"/>
            <person name="Sokolova E.A."/>
            <person name="Voronina E.N."/>
        </authorList>
    </citation>
    <scope>NUCLEOTIDE SEQUENCE [LARGE SCALE GENOMIC DNA]</scope>
    <source>
        <strain evidence="2 3">AF-22b-331.1</strain>
    </source>
</reference>
<evidence type="ECO:0000313" key="3">
    <source>
        <dbReference type="Proteomes" id="UP001605261"/>
    </source>
</evidence>
<keyword evidence="1" id="KW-0472">Membrane</keyword>
<evidence type="ECO:0000313" key="2">
    <source>
        <dbReference type="EMBL" id="MFG6111053.1"/>
    </source>
</evidence>
<dbReference type="Proteomes" id="UP001605261">
    <property type="component" value="Unassembled WGS sequence"/>
</dbReference>
<keyword evidence="3" id="KW-1185">Reference proteome</keyword>
<gene>
    <name evidence="2" type="ORF">ACEU0G_000941</name>
</gene>
<feature type="transmembrane region" description="Helical" evidence="1">
    <location>
        <begin position="32"/>
        <end position="53"/>
    </location>
</feature>
<organism evidence="2 3">
    <name type="scientific">Stenotrophomonas nematodicola</name>
    <dbReference type="NCBI Taxonomy" id="2656746"/>
    <lineage>
        <taxon>Bacteria</taxon>
        <taxon>Pseudomonadati</taxon>
        <taxon>Pseudomonadota</taxon>
        <taxon>Gammaproteobacteria</taxon>
        <taxon>Lysobacterales</taxon>
        <taxon>Lysobacteraceae</taxon>
        <taxon>Stenotrophomonas</taxon>
    </lineage>
</organism>
<proteinExistence type="predicted"/>
<sequence length="62" mass="6622">MSTTPPTPVSHTAEMVIATVVGVGIGLFRDNFLLGAGIGIALGILLSIAKTLYVDRKRRQQR</sequence>
<protein>
    <recommendedName>
        <fullName evidence="4">Glycine zipper family protein</fullName>
    </recommendedName>
</protein>
<comment type="caution">
    <text evidence="2">The sequence shown here is derived from an EMBL/GenBank/DDBJ whole genome shotgun (WGS) entry which is preliminary data.</text>
</comment>